<protein>
    <recommendedName>
        <fullName evidence="3">RING-type E3 ubiquitin transferase</fullName>
        <ecNumber evidence="3">2.3.2.27</ecNumber>
    </recommendedName>
</protein>
<evidence type="ECO:0000256" key="4">
    <source>
        <dbReference type="ARBA" id="ARBA00022786"/>
    </source>
</evidence>
<dbReference type="GO" id="GO:0061630">
    <property type="term" value="F:ubiquitin protein ligase activity"/>
    <property type="evidence" value="ECO:0007669"/>
    <property type="project" value="UniProtKB-EC"/>
</dbReference>
<feature type="repeat" description="ARM" evidence="5">
    <location>
        <begin position="577"/>
        <end position="619"/>
    </location>
</feature>
<feature type="domain" description="U-box" evidence="7">
    <location>
        <begin position="103"/>
        <end position="177"/>
    </location>
</feature>
<sequence>MAGTISQTLHRLNLGRKKSGDVKKDDDAKKEEDARGSSADGTAGALPDSPVSSGSGITPGVSPKVFSVPANVINAQEVGEKPASEKRSSWSFHFHKSKKLAKQPPTEFVCPISRCLMADPVIVASGESYERLCIQVWLQQGNLHCFKTGQTLEHHNLTPNIALRTAIQTWCGKHKVPIPQGPTVQHVTQLVEGVSRTAFVSDGSDPPTPSRSVADGRPGFNSDPARPGFGNDDIEPGSGHTQSPGDSGSYGLSPPNSMGFDERSERSQVDEVETTGRAGPTWASVQEKNGPLWTRRSQPSHSRMRSSGSRDSSRDFDRGPSSAEYTGSSGNGRSWHGSSDHGNDSSEWPTSTHHHGQVPRYVHSASANTLREDVESFHGRGRTPLPLERTPLSYGRDIGDEGQIQEGDGIEGELIYKLQNPQPLEQGEAAAEIRRLTRNTEPGIDYRLALCTPGLLAALLPLLQSRYVDVQVNAVAAMMNLSLSNENKIKIARAGVVPSLIELLKGRSDAAQEHAAGALFSLALNDENKMAIGVLGAIPPLIHALRSGPSGTQRDAAMALYHLSFAHINRGKLIKAGAVPILLKIVQEAPSDLVSRALLILSNVAAVPEGRSAIGEGHGVSVLVGLLSAGFREDGSLRSDGDSDSSSRGGLSDWAAVREHAAAALLQLSNQNLRFKGQALQAGAIEPLVALQERGTQRAKDKATALLNILRESANQQNGSGEALYSRAAYQRRVPRGISDGNSPGSGTYSSSQRSDSAQF</sequence>
<feature type="region of interest" description="Disordered" evidence="6">
    <location>
        <begin position="734"/>
        <end position="760"/>
    </location>
</feature>
<dbReference type="PROSITE" id="PS50176">
    <property type="entry name" value="ARM_REPEAT"/>
    <property type="match status" value="4"/>
</dbReference>
<dbReference type="Pfam" id="PF04564">
    <property type="entry name" value="U-box"/>
    <property type="match status" value="1"/>
</dbReference>
<feature type="compositionally biased region" description="Polar residues" evidence="6">
    <location>
        <begin position="1"/>
        <end position="10"/>
    </location>
</feature>
<dbReference type="InterPro" id="IPR003613">
    <property type="entry name" value="Ubox_domain"/>
</dbReference>
<evidence type="ECO:0000313" key="8">
    <source>
        <dbReference type="EMBL" id="KAG0578511.1"/>
    </source>
</evidence>
<dbReference type="EMBL" id="CM026424">
    <property type="protein sequence ID" value="KAG0578511.1"/>
    <property type="molecule type" value="Genomic_DNA"/>
</dbReference>
<keyword evidence="9" id="KW-1185">Reference proteome</keyword>
<dbReference type="PROSITE" id="PS51698">
    <property type="entry name" value="U_BOX"/>
    <property type="match status" value="1"/>
</dbReference>
<feature type="repeat" description="ARM" evidence="5">
    <location>
        <begin position="495"/>
        <end position="532"/>
    </location>
</feature>
<dbReference type="Proteomes" id="UP000822688">
    <property type="component" value="Chromosome 4"/>
</dbReference>
<dbReference type="SUPFAM" id="SSF57850">
    <property type="entry name" value="RING/U-box"/>
    <property type="match status" value="1"/>
</dbReference>
<dbReference type="GO" id="GO:0016567">
    <property type="term" value="P:protein ubiquitination"/>
    <property type="evidence" value="ECO:0007669"/>
    <property type="project" value="InterPro"/>
</dbReference>
<dbReference type="InterPro" id="IPR011989">
    <property type="entry name" value="ARM-like"/>
</dbReference>
<evidence type="ECO:0000313" key="9">
    <source>
        <dbReference type="Proteomes" id="UP000822688"/>
    </source>
</evidence>
<dbReference type="Gene3D" id="1.25.10.10">
    <property type="entry name" value="Leucine-rich Repeat Variant"/>
    <property type="match status" value="2"/>
</dbReference>
<comment type="caution">
    <text evidence="8">The sequence shown here is derived from an EMBL/GenBank/DDBJ whole genome shotgun (WGS) entry which is preliminary data.</text>
</comment>
<keyword evidence="4" id="KW-0833">Ubl conjugation pathway</keyword>
<comment type="pathway">
    <text evidence="2">Protein modification; protein ubiquitination.</text>
</comment>
<evidence type="ECO:0000256" key="6">
    <source>
        <dbReference type="SAM" id="MobiDB-lite"/>
    </source>
</evidence>
<feature type="region of interest" description="Disordered" evidence="6">
    <location>
        <begin position="198"/>
        <end position="357"/>
    </location>
</feature>
<dbReference type="PANTHER" id="PTHR23315">
    <property type="entry name" value="U BOX DOMAIN-CONTAINING"/>
    <property type="match status" value="1"/>
</dbReference>
<evidence type="ECO:0000256" key="2">
    <source>
        <dbReference type="ARBA" id="ARBA00004906"/>
    </source>
</evidence>
<reference evidence="8" key="1">
    <citation type="submission" date="2020-06" db="EMBL/GenBank/DDBJ databases">
        <title>WGS assembly of Ceratodon purpureus strain R40.</title>
        <authorList>
            <person name="Carey S.B."/>
            <person name="Jenkins J."/>
            <person name="Shu S."/>
            <person name="Lovell J.T."/>
            <person name="Sreedasyam A."/>
            <person name="Maumus F."/>
            <person name="Tiley G.P."/>
            <person name="Fernandez-Pozo N."/>
            <person name="Barry K."/>
            <person name="Chen C."/>
            <person name="Wang M."/>
            <person name="Lipzen A."/>
            <person name="Daum C."/>
            <person name="Saski C.A."/>
            <person name="Payton A.C."/>
            <person name="Mcbreen J.C."/>
            <person name="Conrad R.E."/>
            <person name="Kollar L.M."/>
            <person name="Olsson S."/>
            <person name="Huttunen S."/>
            <person name="Landis J.B."/>
            <person name="Wickett N.J."/>
            <person name="Johnson M.G."/>
            <person name="Rensing S.A."/>
            <person name="Grimwood J."/>
            <person name="Schmutz J."/>
            <person name="Mcdaniel S.F."/>
        </authorList>
    </citation>
    <scope>NUCLEOTIDE SEQUENCE</scope>
    <source>
        <strain evidence="8">R40</strain>
    </source>
</reference>
<accession>A0A8T0I736</accession>
<feature type="region of interest" description="Disordered" evidence="6">
    <location>
        <begin position="375"/>
        <end position="404"/>
    </location>
</feature>
<feature type="repeat" description="ARM" evidence="5">
    <location>
        <begin position="454"/>
        <end position="496"/>
    </location>
</feature>
<dbReference type="InterPro" id="IPR016024">
    <property type="entry name" value="ARM-type_fold"/>
</dbReference>
<dbReference type="InterPro" id="IPR045210">
    <property type="entry name" value="RING-Ubox_PUB"/>
</dbReference>
<dbReference type="AlphaFoldDB" id="A0A8T0I736"/>
<dbReference type="Pfam" id="PF25598">
    <property type="entry name" value="ARM_PUB"/>
    <property type="match status" value="1"/>
</dbReference>
<evidence type="ECO:0000256" key="1">
    <source>
        <dbReference type="ARBA" id="ARBA00000900"/>
    </source>
</evidence>
<feature type="region of interest" description="Disordered" evidence="6">
    <location>
        <begin position="1"/>
        <end position="59"/>
    </location>
</feature>
<feature type="compositionally biased region" description="Basic and acidic residues" evidence="6">
    <location>
        <begin position="18"/>
        <end position="35"/>
    </location>
</feature>
<feature type="compositionally biased region" description="Basic and acidic residues" evidence="6">
    <location>
        <begin position="260"/>
        <end position="269"/>
    </location>
</feature>
<proteinExistence type="predicted"/>
<name>A0A8T0I736_CERPU</name>
<evidence type="ECO:0000256" key="3">
    <source>
        <dbReference type="ARBA" id="ARBA00012483"/>
    </source>
</evidence>
<dbReference type="InterPro" id="IPR013083">
    <property type="entry name" value="Znf_RING/FYVE/PHD"/>
</dbReference>
<dbReference type="SMART" id="SM00185">
    <property type="entry name" value="ARM"/>
    <property type="match status" value="4"/>
</dbReference>
<feature type="compositionally biased region" description="Polar residues" evidence="6">
    <location>
        <begin position="323"/>
        <end position="332"/>
    </location>
</feature>
<dbReference type="EC" id="2.3.2.27" evidence="3"/>
<feature type="repeat" description="ARM" evidence="5">
    <location>
        <begin position="536"/>
        <end position="578"/>
    </location>
</feature>
<feature type="compositionally biased region" description="Low complexity" evidence="6">
    <location>
        <begin position="295"/>
        <end position="310"/>
    </location>
</feature>
<comment type="catalytic activity">
    <reaction evidence="1">
        <text>S-ubiquitinyl-[E2 ubiquitin-conjugating enzyme]-L-cysteine + [acceptor protein]-L-lysine = [E2 ubiquitin-conjugating enzyme]-L-cysteine + N(6)-ubiquitinyl-[acceptor protein]-L-lysine.</text>
        <dbReference type="EC" id="2.3.2.27"/>
    </reaction>
</comment>
<dbReference type="InterPro" id="IPR058678">
    <property type="entry name" value="ARM_PUB"/>
</dbReference>
<dbReference type="SMART" id="SM00504">
    <property type="entry name" value="Ubox"/>
    <property type="match status" value="1"/>
</dbReference>
<evidence type="ECO:0000256" key="5">
    <source>
        <dbReference type="PROSITE-ProRule" id="PRU00259"/>
    </source>
</evidence>
<dbReference type="InterPro" id="IPR000225">
    <property type="entry name" value="Armadillo"/>
</dbReference>
<organism evidence="8 9">
    <name type="scientific">Ceratodon purpureus</name>
    <name type="common">Fire moss</name>
    <name type="synonym">Dicranum purpureum</name>
    <dbReference type="NCBI Taxonomy" id="3225"/>
    <lineage>
        <taxon>Eukaryota</taxon>
        <taxon>Viridiplantae</taxon>
        <taxon>Streptophyta</taxon>
        <taxon>Embryophyta</taxon>
        <taxon>Bryophyta</taxon>
        <taxon>Bryophytina</taxon>
        <taxon>Bryopsida</taxon>
        <taxon>Dicranidae</taxon>
        <taxon>Pseudoditrichales</taxon>
        <taxon>Ditrichaceae</taxon>
        <taxon>Ceratodon</taxon>
    </lineage>
</organism>
<feature type="compositionally biased region" description="Polar residues" evidence="6">
    <location>
        <begin position="740"/>
        <end position="760"/>
    </location>
</feature>
<dbReference type="SUPFAM" id="SSF48371">
    <property type="entry name" value="ARM repeat"/>
    <property type="match status" value="1"/>
</dbReference>
<gene>
    <name evidence="8" type="ORF">KC19_4G028500</name>
</gene>
<evidence type="ECO:0000259" key="7">
    <source>
        <dbReference type="PROSITE" id="PS51698"/>
    </source>
</evidence>
<dbReference type="PANTHER" id="PTHR23315:SF339">
    <property type="entry name" value="U-BOX DOMAIN-CONTAINING PROTEIN 40"/>
    <property type="match status" value="1"/>
</dbReference>
<dbReference type="CDD" id="cd16664">
    <property type="entry name" value="RING-Ubox_PUB"/>
    <property type="match status" value="1"/>
</dbReference>
<dbReference type="Gene3D" id="3.30.40.10">
    <property type="entry name" value="Zinc/RING finger domain, C3HC4 (zinc finger)"/>
    <property type="match status" value="1"/>
</dbReference>